<gene>
    <name evidence="2" type="ORF">OG477_00250</name>
    <name evidence="3" type="ORF">OG477_45095</name>
</gene>
<name>A0AAU1IA73_9ACTN</name>
<dbReference type="AlphaFoldDB" id="A0AAU1IA73"/>
<reference evidence="3" key="1">
    <citation type="submission" date="2022-10" db="EMBL/GenBank/DDBJ databases">
        <title>The complete genomes of actinobacterial strains from the NBC collection.</title>
        <authorList>
            <person name="Joergensen T.S."/>
            <person name="Alvarez Arevalo M."/>
            <person name="Sterndorff E.B."/>
            <person name="Faurdal D."/>
            <person name="Vuksanovic O."/>
            <person name="Mourched A.-S."/>
            <person name="Charusanti P."/>
            <person name="Shaw S."/>
            <person name="Blin K."/>
            <person name="Weber T."/>
        </authorList>
    </citation>
    <scope>NUCLEOTIDE SEQUENCE</scope>
    <source>
        <strain evidence="3">NBC 00180</strain>
    </source>
</reference>
<dbReference type="EMBL" id="CP108140">
    <property type="protein sequence ID" value="WTP91908.1"/>
    <property type="molecule type" value="Genomic_DNA"/>
</dbReference>
<keyword evidence="1" id="KW-0472">Membrane</keyword>
<sequence length="223" mass="24489">MFPGLSFTITSTFTTPVSVLSASDPDDGRIAAFNGNAVCPGTTPGHTASRAAGNSADAERLTHLTKAGLLTLLAEAGLLAERLLAEAAAPLLLALTLLTLLAVLQQRQDRGRQCLLNRLLHSTAHALDQRRVQRDSQVRVRLLLQTLLLQLLLHLLDLLQRLLHTLRDLLTRLLTRLLDGLLDDLRELLLRPARLLPELLQRLGPGHHRHEGSFDATEDQHKG</sequence>
<dbReference type="EMBL" id="CP108140">
    <property type="protein sequence ID" value="WTP83930.1"/>
    <property type="molecule type" value="Genomic_DNA"/>
</dbReference>
<organism evidence="3">
    <name type="scientific">Streptomyces sp. NBC_00180</name>
    <dbReference type="NCBI Taxonomy" id="2903632"/>
    <lineage>
        <taxon>Bacteria</taxon>
        <taxon>Bacillati</taxon>
        <taxon>Actinomycetota</taxon>
        <taxon>Actinomycetes</taxon>
        <taxon>Kitasatosporales</taxon>
        <taxon>Streptomycetaceae</taxon>
        <taxon>Streptomyces</taxon>
    </lineage>
</organism>
<evidence type="ECO:0000256" key="1">
    <source>
        <dbReference type="SAM" id="Phobius"/>
    </source>
</evidence>
<protein>
    <submittedName>
        <fullName evidence="3">Uncharacterized protein</fullName>
    </submittedName>
</protein>
<keyword evidence="1" id="KW-0812">Transmembrane</keyword>
<accession>A0AAU1IA73</accession>
<keyword evidence="1" id="KW-1133">Transmembrane helix</keyword>
<feature type="transmembrane region" description="Helical" evidence="1">
    <location>
        <begin position="87"/>
        <end position="104"/>
    </location>
</feature>
<evidence type="ECO:0000313" key="3">
    <source>
        <dbReference type="EMBL" id="WTP91908.1"/>
    </source>
</evidence>
<proteinExistence type="predicted"/>
<evidence type="ECO:0000313" key="2">
    <source>
        <dbReference type="EMBL" id="WTP83930.1"/>
    </source>
</evidence>